<proteinExistence type="predicted"/>
<evidence type="ECO:0000313" key="1">
    <source>
        <dbReference type="EMBL" id="TSC94328.1"/>
    </source>
</evidence>
<protein>
    <submittedName>
        <fullName evidence="1">Uncharacterized protein</fullName>
    </submittedName>
</protein>
<evidence type="ECO:0000313" key="2">
    <source>
        <dbReference type="Proteomes" id="UP000316495"/>
    </source>
</evidence>
<gene>
    <name evidence="1" type="ORF">Athens101428_314</name>
</gene>
<accession>A0A554LNB2</accession>
<dbReference type="Proteomes" id="UP000316495">
    <property type="component" value="Unassembled WGS sequence"/>
</dbReference>
<organism evidence="1 2">
    <name type="scientific">Candidatus Berkelbacteria bacterium Athens1014_28</name>
    <dbReference type="NCBI Taxonomy" id="2017145"/>
    <lineage>
        <taxon>Bacteria</taxon>
        <taxon>Candidatus Berkelbacteria</taxon>
    </lineage>
</organism>
<dbReference type="AlphaFoldDB" id="A0A554LNB2"/>
<reference evidence="1 2" key="1">
    <citation type="submission" date="2017-07" db="EMBL/GenBank/DDBJ databases">
        <title>Mechanisms for carbon and nitrogen cycling indicate functional differentiation within the Candidate Phyla Radiation.</title>
        <authorList>
            <person name="Danczak R.E."/>
            <person name="Johnston M.D."/>
            <person name="Kenah C."/>
            <person name="Slattery M."/>
            <person name="Wrighton K.C."/>
            <person name="Wilkins M.J."/>
        </authorList>
    </citation>
    <scope>NUCLEOTIDE SEQUENCE [LARGE SCALE GENOMIC DNA]</scope>
    <source>
        <strain evidence="1">Athens1014_28</strain>
    </source>
</reference>
<name>A0A554LNB2_9BACT</name>
<sequence length="398" mass="43801">MQYNRIIQFWLVLAFFSLIFCFYPFSSLALDVNNERPVPYWGLASGEWKEGSTNFTIYSEPEATIVISNVAPTTLPDLLFNPECQLDQPAAVSPCFYLFGPSGAKLYNSRAYANDFLKSAVAVLNYAPTNVIGDTYMSGDLSNFAYWGRHLRQTADQSDSNAFWQQTNYQFNSQAQAYWKADDSNKNQKMTETINRLLLNAKDASSVNGILTNSGSGVYNWLARSLFGVCGRVSGCSEENQYPEGVFWQTKNGCSGSSCTSVSIADGGQVNYRQKSTLAIKSGNLTISDSINIDSTDLLGKDSAALGFIVENGDVIIRNLSSKNTLTIRASIFVPNGTIKVYGGNVDLIGSFVAKNFLVYDVGQGQMASDVNFIYDSRGENAFPPGFRDLQVLTRQTE</sequence>
<dbReference type="EMBL" id="VMGN01000015">
    <property type="protein sequence ID" value="TSC94328.1"/>
    <property type="molecule type" value="Genomic_DNA"/>
</dbReference>
<comment type="caution">
    <text evidence="1">The sequence shown here is derived from an EMBL/GenBank/DDBJ whole genome shotgun (WGS) entry which is preliminary data.</text>
</comment>